<evidence type="ECO:0008006" key="3">
    <source>
        <dbReference type="Google" id="ProtNLM"/>
    </source>
</evidence>
<name>A0A381XIF5_9ZZZZ</name>
<keyword evidence="1" id="KW-0812">Transmembrane</keyword>
<keyword evidence="1" id="KW-0472">Membrane</keyword>
<dbReference type="InterPro" id="IPR027602">
    <property type="entry name" value="PGA_system"/>
</dbReference>
<keyword evidence="1" id="KW-1133">Transmembrane helix</keyword>
<dbReference type="EMBL" id="UINC01015231">
    <property type="protein sequence ID" value="SVA64292.1"/>
    <property type="molecule type" value="Genomic_DNA"/>
</dbReference>
<sequence length="348" mass="37331">MRTKNDSPSYEKKIIAAELMQDAMSTLKSARMEAGVFMDIENDPNETGLVGSPFSLITTDEGDLDAKLTTLDPNFSAAMVDLMNQIGLGKGDTVALLLTGSMPGANIATLTACSALGLVPVTITSVGASQWGANHEDFTWLDMEAILFEHGLIPERSVAASIGGRNDMGRLLSPAGRRIIEENIEAHGLPLVRTSRLADNIQARMDILGSYRTIESFDALINVGGGVASLGTSFNLKLLPPGVVRRTDVVNLSRPGGIEGILSKFAKFNVPVLHILNIKTLTEQLGIPFAPIPHPEIGAGRLYAEVRYDLSVATICLIIIGSSVFAVGYQSKKRIKEHLTKHEPDSLL</sequence>
<dbReference type="NCBIfam" id="TIGR04332">
    <property type="entry name" value="gamma_Glu_sys"/>
    <property type="match status" value="1"/>
</dbReference>
<feature type="transmembrane region" description="Helical" evidence="1">
    <location>
        <begin position="310"/>
        <end position="329"/>
    </location>
</feature>
<evidence type="ECO:0000313" key="2">
    <source>
        <dbReference type="EMBL" id="SVA64292.1"/>
    </source>
</evidence>
<dbReference type="AlphaFoldDB" id="A0A381XIF5"/>
<organism evidence="2">
    <name type="scientific">marine metagenome</name>
    <dbReference type="NCBI Taxonomy" id="408172"/>
    <lineage>
        <taxon>unclassified sequences</taxon>
        <taxon>metagenomes</taxon>
        <taxon>ecological metagenomes</taxon>
    </lineage>
</organism>
<evidence type="ECO:0000256" key="1">
    <source>
        <dbReference type="SAM" id="Phobius"/>
    </source>
</evidence>
<proteinExistence type="predicted"/>
<accession>A0A381XIF5</accession>
<gene>
    <name evidence="2" type="ORF">METZ01_LOCUS117146</name>
</gene>
<protein>
    <recommendedName>
        <fullName evidence="3">Poly-gamma-glutamate system protein</fullName>
    </recommendedName>
</protein>
<reference evidence="2" key="1">
    <citation type="submission" date="2018-05" db="EMBL/GenBank/DDBJ databases">
        <authorList>
            <person name="Lanie J.A."/>
            <person name="Ng W.-L."/>
            <person name="Kazmierczak K.M."/>
            <person name="Andrzejewski T.M."/>
            <person name="Davidsen T.M."/>
            <person name="Wayne K.J."/>
            <person name="Tettelin H."/>
            <person name="Glass J.I."/>
            <person name="Rusch D."/>
            <person name="Podicherti R."/>
            <person name="Tsui H.-C.T."/>
            <person name="Winkler M.E."/>
        </authorList>
    </citation>
    <scope>NUCLEOTIDE SEQUENCE</scope>
</reference>